<sequence length="38" mass="4448">MKRELAYREEMVQQLQMEGKASAFSSAVRLVLLDSLYR</sequence>
<reference evidence="1" key="2">
    <citation type="journal article" date="2015" name="Fish Shellfish Immunol.">
        <title>Early steps in the European eel (Anguilla anguilla)-Vibrio vulnificus interaction in the gills: Role of the RtxA13 toxin.</title>
        <authorList>
            <person name="Callol A."/>
            <person name="Pajuelo D."/>
            <person name="Ebbesson L."/>
            <person name="Teles M."/>
            <person name="MacKenzie S."/>
            <person name="Amaro C."/>
        </authorList>
    </citation>
    <scope>NUCLEOTIDE SEQUENCE</scope>
</reference>
<organism evidence="1">
    <name type="scientific">Anguilla anguilla</name>
    <name type="common">European freshwater eel</name>
    <name type="synonym">Muraena anguilla</name>
    <dbReference type="NCBI Taxonomy" id="7936"/>
    <lineage>
        <taxon>Eukaryota</taxon>
        <taxon>Metazoa</taxon>
        <taxon>Chordata</taxon>
        <taxon>Craniata</taxon>
        <taxon>Vertebrata</taxon>
        <taxon>Euteleostomi</taxon>
        <taxon>Actinopterygii</taxon>
        <taxon>Neopterygii</taxon>
        <taxon>Teleostei</taxon>
        <taxon>Anguilliformes</taxon>
        <taxon>Anguillidae</taxon>
        <taxon>Anguilla</taxon>
    </lineage>
</organism>
<evidence type="ECO:0000313" key="1">
    <source>
        <dbReference type="EMBL" id="JAH29392.1"/>
    </source>
</evidence>
<dbReference type="EMBL" id="GBXM01075468">
    <property type="protein sequence ID" value="JAH33109.1"/>
    <property type="molecule type" value="Transcribed_RNA"/>
</dbReference>
<dbReference type="EMBL" id="GBXM01079185">
    <property type="protein sequence ID" value="JAH29392.1"/>
    <property type="molecule type" value="Transcribed_RNA"/>
</dbReference>
<dbReference type="EMBL" id="GBXM01064368">
    <property type="protein sequence ID" value="JAH44209.1"/>
    <property type="molecule type" value="Transcribed_RNA"/>
</dbReference>
<accession>A0A0E9RKR6</accession>
<dbReference type="AlphaFoldDB" id="A0A0E9RKR6"/>
<name>A0A0E9RKR6_ANGAN</name>
<reference evidence="1" key="1">
    <citation type="submission" date="2014-11" db="EMBL/GenBank/DDBJ databases">
        <authorList>
            <person name="Amaro Gonzalez C."/>
        </authorList>
    </citation>
    <scope>NUCLEOTIDE SEQUENCE</scope>
</reference>
<proteinExistence type="predicted"/>
<protein>
    <submittedName>
        <fullName evidence="1">Uncharacterized protein</fullName>
    </submittedName>
</protein>
<dbReference type="EMBL" id="GBXM01065080">
    <property type="protein sequence ID" value="JAH43497.1"/>
    <property type="molecule type" value="Transcribed_RNA"/>
</dbReference>
<dbReference type="EMBL" id="GBXM01077279">
    <property type="protein sequence ID" value="JAH31298.1"/>
    <property type="molecule type" value="Transcribed_RNA"/>
</dbReference>